<keyword evidence="4" id="KW-1133">Transmembrane helix</keyword>
<evidence type="ECO:0000313" key="6">
    <source>
        <dbReference type="EMBL" id="TQN03434.1"/>
    </source>
</evidence>
<comment type="caution">
    <text evidence="6">The sequence shown here is derived from an EMBL/GenBank/DDBJ whole genome shotgun (WGS) entry which is preliminary data.</text>
</comment>
<feature type="domain" description="Phospholipid/glycerol acyltransferase" evidence="5">
    <location>
        <begin position="86"/>
        <end position="194"/>
    </location>
</feature>
<dbReference type="SMART" id="SM00563">
    <property type="entry name" value="PlsC"/>
    <property type="match status" value="1"/>
</dbReference>
<dbReference type="EMBL" id="VFPV01000002">
    <property type="protein sequence ID" value="TQN03434.1"/>
    <property type="molecule type" value="Genomic_DNA"/>
</dbReference>
<keyword evidence="2 6" id="KW-0808">Transferase</keyword>
<dbReference type="AlphaFoldDB" id="A0A543L7W7"/>
<dbReference type="PANTHER" id="PTHR10434">
    <property type="entry name" value="1-ACYL-SN-GLYCEROL-3-PHOSPHATE ACYLTRANSFERASE"/>
    <property type="match status" value="1"/>
</dbReference>
<name>A0A543L7W7_9BURK</name>
<dbReference type="SUPFAM" id="SSF69593">
    <property type="entry name" value="Glycerol-3-phosphate (1)-acyltransferase"/>
    <property type="match status" value="1"/>
</dbReference>
<accession>A0A543L7W7</accession>
<sequence>MREAINRVWRIVATGFCFSVFGLGGIVLGIVVCPVAMLFVRGAVRQKQLCQTIIHHSFRCFVGLMKFVGVISYEVHGRESLQRRGLLILANHPSLIDVVFLISFVRNADCIVKEALARNPFTRGPIRAAGFVTNGDGAGLLEDCVRSLLDGNNLIIFPEGTRTPLHGKVKLQRGAAHVAVKGRIDITPVHIHCSLPMLTKGTPWWKVPVSKPHFTIEVRPDIAVEQFCDSAASDSLAVRHVTEHLSEQLFKGPACAST</sequence>
<evidence type="ECO:0000259" key="5">
    <source>
        <dbReference type="SMART" id="SM00563"/>
    </source>
</evidence>
<evidence type="ECO:0000256" key="2">
    <source>
        <dbReference type="ARBA" id="ARBA00022679"/>
    </source>
</evidence>
<dbReference type="PANTHER" id="PTHR10434:SF66">
    <property type="entry name" value="PHOSPHOLIPID_GLYCEROL ACYLTRANSFERASE DOMAIN-CONTAINING PROTEIN"/>
    <property type="match status" value="1"/>
</dbReference>
<evidence type="ECO:0000256" key="1">
    <source>
        <dbReference type="ARBA" id="ARBA00005189"/>
    </source>
</evidence>
<dbReference type="CDD" id="cd07989">
    <property type="entry name" value="LPLAT_AGPAT-like"/>
    <property type="match status" value="1"/>
</dbReference>
<keyword evidence="3 6" id="KW-0012">Acyltransferase</keyword>
<dbReference type="RefSeq" id="WP_142083127.1">
    <property type="nucleotide sequence ID" value="NZ_VFPV01000002.1"/>
</dbReference>
<proteinExistence type="predicted"/>
<dbReference type="Proteomes" id="UP000316993">
    <property type="component" value="Unassembled WGS sequence"/>
</dbReference>
<comment type="pathway">
    <text evidence="1">Lipid metabolism.</text>
</comment>
<dbReference type="GO" id="GO:0006654">
    <property type="term" value="P:phosphatidic acid biosynthetic process"/>
    <property type="evidence" value="ECO:0007669"/>
    <property type="project" value="TreeGrafter"/>
</dbReference>
<reference evidence="6 7" key="1">
    <citation type="submission" date="2019-06" db="EMBL/GenBank/DDBJ databases">
        <title>Genomic Encyclopedia of Archaeal and Bacterial Type Strains, Phase II (KMG-II): from individual species to whole genera.</title>
        <authorList>
            <person name="Goeker M."/>
        </authorList>
    </citation>
    <scope>NUCLEOTIDE SEQUENCE [LARGE SCALE GENOMIC DNA]</scope>
    <source>
        <strain evidence="6 7">DSM 7270</strain>
    </source>
</reference>
<gene>
    <name evidence="6" type="ORF">BDD18_2117</name>
</gene>
<keyword evidence="4" id="KW-0812">Transmembrane</keyword>
<organism evidence="6 7">
    <name type="scientific">Acidovorax temperans</name>
    <dbReference type="NCBI Taxonomy" id="80878"/>
    <lineage>
        <taxon>Bacteria</taxon>
        <taxon>Pseudomonadati</taxon>
        <taxon>Pseudomonadota</taxon>
        <taxon>Betaproteobacteria</taxon>
        <taxon>Burkholderiales</taxon>
        <taxon>Comamonadaceae</taxon>
        <taxon>Acidovorax</taxon>
    </lineage>
</organism>
<evidence type="ECO:0000313" key="7">
    <source>
        <dbReference type="Proteomes" id="UP000316993"/>
    </source>
</evidence>
<evidence type="ECO:0000256" key="4">
    <source>
        <dbReference type="SAM" id="Phobius"/>
    </source>
</evidence>
<dbReference type="Pfam" id="PF01553">
    <property type="entry name" value="Acyltransferase"/>
    <property type="match status" value="1"/>
</dbReference>
<keyword evidence="4" id="KW-0472">Membrane</keyword>
<feature type="transmembrane region" description="Helical" evidence="4">
    <location>
        <begin position="12"/>
        <end position="40"/>
    </location>
</feature>
<dbReference type="InterPro" id="IPR002123">
    <property type="entry name" value="Plipid/glycerol_acylTrfase"/>
</dbReference>
<dbReference type="GO" id="GO:0003841">
    <property type="term" value="F:1-acylglycerol-3-phosphate O-acyltransferase activity"/>
    <property type="evidence" value="ECO:0007669"/>
    <property type="project" value="TreeGrafter"/>
</dbReference>
<protein>
    <submittedName>
        <fullName evidence="6">1-acyl-sn-glycerol-3-phosphate acyltransferase</fullName>
    </submittedName>
</protein>
<evidence type="ECO:0000256" key="3">
    <source>
        <dbReference type="ARBA" id="ARBA00023315"/>
    </source>
</evidence>